<comment type="caution">
    <text evidence="1">The sequence shown here is derived from an EMBL/GenBank/DDBJ whole genome shotgun (WGS) entry which is preliminary data.</text>
</comment>
<evidence type="ECO:0000313" key="1">
    <source>
        <dbReference type="EMBL" id="KAJ9115329.1"/>
    </source>
</evidence>
<dbReference type="EMBL" id="JASBWV010000046">
    <property type="protein sequence ID" value="KAJ9115329.1"/>
    <property type="molecule type" value="Genomic_DNA"/>
</dbReference>
<organism evidence="1 2">
    <name type="scientific">Naganishia onofrii</name>
    <dbReference type="NCBI Taxonomy" id="1851511"/>
    <lineage>
        <taxon>Eukaryota</taxon>
        <taxon>Fungi</taxon>
        <taxon>Dikarya</taxon>
        <taxon>Basidiomycota</taxon>
        <taxon>Agaricomycotina</taxon>
        <taxon>Tremellomycetes</taxon>
        <taxon>Filobasidiales</taxon>
        <taxon>Filobasidiaceae</taxon>
        <taxon>Naganishia</taxon>
    </lineage>
</organism>
<gene>
    <name evidence="1" type="ORF">QFC24_007038</name>
</gene>
<accession>A0ACC2WU78</accession>
<keyword evidence="2" id="KW-1185">Reference proteome</keyword>
<evidence type="ECO:0000313" key="2">
    <source>
        <dbReference type="Proteomes" id="UP001234202"/>
    </source>
</evidence>
<reference evidence="1" key="1">
    <citation type="submission" date="2023-04" db="EMBL/GenBank/DDBJ databases">
        <title>Draft Genome sequencing of Naganishia species isolated from polar environments using Oxford Nanopore Technology.</title>
        <authorList>
            <person name="Leo P."/>
            <person name="Venkateswaran K."/>
        </authorList>
    </citation>
    <scope>NUCLEOTIDE SEQUENCE</scope>
    <source>
        <strain evidence="1">DBVPG 5303</strain>
    </source>
</reference>
<dbReference type="Proteomes" id="UP001234202">
    <property type="component" value="Unassembled WGS sequence"/>
</dbReference>
<name>A0ACC2WU78_9TREE</name>
<sequence length="175" mass="19067">MLAHQPTTFKLFWAVVAVFASINTLLVAAADSSVPSFTLGGLPGNNELVHNQVYNLTWGGSINATAISFYVAQFPDPKANATQPTEHYTLAKNTTDNPFKWNVTMPVGSNLALSAFPDAGNRVNTDFLNLRVVSAKASSAIKLSMARFGTKQRQEEKRSWQGYVDEGGVCRLQEL</sequence>
<proteinExistence type="predicted"/>
<protein>
    <submittedName>
        <fullName evidence="1">Uncharacterized protein</fullName>
    </submittedName>
</protein>